<dbReference type="PANTHER" id="PTHR13799">
    <property type="entry name" value="NGG1 INTERACTING FACTOR 3"/>
    <property type="match status" value="1"/>
</dbReference>
<evidence type="ECO:0000256" key="1">
    <source>
        <dbReference type="ARBA" id="ARBA00006964"/>
    </source>
</evidence>
<feature type="binding site" evidence="3">
    <location>
        <position position="64"/>
    </location>
    <ligand>
        <name>a divalent metal cation</name>
        <dbReference type="ChEBI" id="CHEBI:60240"/>
        <label>2</label>
    </ligand>
</feature>
<dbReference type="AlphaFoldDB" id="A0A9D5JSA7"/>
<dbReference type="Gene3D" id="3.40.1390.30">
    <property type="entry name" value="NIF3 (NGG1p interacting factor 3)-like"/>
    <property type="match status" value="2"/>
</dbReference>
<evidence type="ECO:0000313" key="5">
    <source>
        <dbReference type="Proteomes" id="UP000649604"/>
    </source>
</evidence>
<dbReference type="Proteomes" id="UP000649604">
    <property type="component" value="Unassembled WGS sequence"/>
</dbReference>
<evidence type="ECO:0000256" key="3">
    <source>
        <dbReference type="PIRSR" id="PIRSR602678-1"/>
    </source>
</evidence>
<name>A0A9D5JSA7_9BACT</name>
<evidence type="ECO:0000313" key="4">
    <source>
        <dbReference type="EMBL" id="MBD3323273.1"/>
    </source>
</evidence>
<keyword evidence="2 3" id="KW-0479">Metal-binding</keyword>
<protein>
    <recommendedName>
        <fullName evidence="6">Nif3-like dinuclear metal center hexameric protein</fullName>
    </recommendedName>
</protein>
<feature type="binding site" evidence="3">
    <location>
        <position position="237"/>
    </location>
    <ligand>
        <name>a divalent metal cation</name>
        <dbReference type="ChEBI" id="CHEBI:60240"/>
        <label>1</label>
    </ligand>
</feature>
<dbReference type="PANTHER" id="PTHR13799:SF14">
    <property type="entry name" value="GTP CYCLOHYDROLASE 1 TYPE 2 HOMOLOG"/>
    <property type="match status" value="1"/>
</dbReference>
<evidence type="ECO:0000256" key="2">
    <source>
        <dbReference type="ARBA" id="ARBA00022723"/>
    </source>
</evidence>
<dbReference type="InterPro" id="IPR002678">
    <property type="entry name" value="DUF34/NIF3"/>
</dbReference>
<dbReference type="InterPro" id="IPR036069">
    <property type="entry name" value="DUF34/NIF3_sf"/>
</dbReference>
<comment type="caution">
    <text evidence="4">The sequence shown here is derived from an EMBL/GenBank/DDBJ whole genome shotgun (WGS) entry which is preliminary data.</text>
</comment>
<dbReference type="EMBL" id="WJJP01000048">
    <property type="protein sequence ID" value="MBD3323273.1"/>
    <property type="molecule type" value="Genomic_DNA"/>
</dbReference>
<evidence type="ECO:0008006" key="6">
    <source>
        <dbReference type="Google" id="ProtNLM"/>
    </source>
</evidence>
<dbReference type="SUPFAM" id="SSF102705">
    <property type="entry name" value="NIF3 (NGG1p interacting factor 3)-like"/>
    <property type="match status" value="1"/>
</dbReference>
<proteinExistence type="inferred from homology"/>
<sequence length="269" mass="30456">MVQRTVLEHFLRETFQYDTFEDYCQNGLQVEGKAEIQKLVVGVSFNLPFLERAIQQQADAILVHHGFFGKDFFRLTGVMKQKVKLLLQHDISLFGIHLPLDAHPQYGNNAQLLDYLGAEILDPYESGFLGKNAQGYSLTQILDIFHQKLHPAGYQSPSSVEQATSVLMPKQRHGFLYFGNGPETPETLAIISGGSSRHYRSAEFFEKGVDTYICGDVDEPVPAISYETRTNFVNIGHYWSEKAGPLALQAEIDRHFDVETIFLELENLI</sequence>
<dbReference type="Pfam" id="PF01784">
    <property type="entry name" value="DUF34_NIF3"/>
    <property type="match status" value="1"/>
</dbReference>
<gene>
    <name evidence="4" type="ORF">GF339_01740</name>
</gene>
<comment type="similarity">
    <text evidence="1">Belongs to the GTP cyclohydrolase I type 2/NIF3 family.</text>
</comment>
<organism evidence="4 5">
    <name type="scientific">candidate division KSB3 bacterium</name>
    <dbReference type="NCBI Taxonomy" id="2044937"/>
    <lineage>
        <taxon>Bacteria</taxon>
        <taxon>candidate division KSB3</taxon>
    </lineage>
</organism>
<dbReference type="GO" id="GO:0046872">
    <property type="term" value="F:metal ion binding"/>
    <property type="evidence" value="ECO:0007669"/>
    <property type="project" value="UniProtKB-KW"/>
</dbReference>
<dbReference type="GO" id="GO:0005737">
    <property type="term" value="C:cytoplasm"/>
    <property type="evidence" value="ECO:0007669"/>
    <property type="project" value="TreeGrafter"/>
</dbReference>
<reference evidence="4" key="1">
    <citation type="submission" date="2019-11" db="EMBL/GenBank/DDBJ databases">
        <title>Microbial mats filling the niche in hypersaline microbial mats.</title>
        <authorList>
            <person name="Wong H.L."/>
            <person name="Macleod F.I."/>
            <person name="White R.A. III"/>
            <person name="Burns B.P."/>
        </authorList>
    </citation>
    <scope>NUCLEOTIDE SEQUENCE</scope>
    <source>
        <strain evidence="4">Rbin_158</strain>
    </source>
</reference>
<feature type="binding site" evidence="3">
    <location>
        <position position="101"/>
    </location>
    <ligand>
        <name>a divalent metal cation</name>
        <dbReference type="ChEBI" id="CHEBI:60240"/>
        <label>1</label>
    </ligand>
</feature>
<feature type="binding site" evidence="3">
    <location>
        <position position="241"/>
    </location>
    <ligand>
        <name>a divalent metal cation</name>
        <dbReference type="ChEBI" id="CHEBI:60240"/>
        <label>1</label>
    </ligand>
</feature>
<accession>A0A9D5JSA7</accession>
<feature type="binding site" evidence="3">
    <location>
        <position position="65"/>
    </location>
    <ligand>
        <name>a divalent metal cation</name>
        <dbReference type="ChEBI" id="CHEBI:60240"/>
        <label>1</label>
    </ligand>
</feature>